<dbReference type="InterPro" id="IPR007813">
    <property type="entry name" value="PilN"/>
</dbReference>
<evidence type="ECO:0000313" key="4">
    <source>
        <dbReference type="Proteomes" id="UP000186819"/>
    </source>
</evidence>
<keyword evidence="2" id="KW-0812">Transmembrane</keyword>
<dbReference type="STRING" id="34027.SAMN05421829_10182"/>
<proteinExistence type="predicted"/>
<dbReference type="RefSeq" id="WP_076600130.1">
    <property type="nucleotide sequence ID" value="NZ_FTMD01000001.1"/>
</dbReference>
<name>A0A1N6N4Q5_9RHOO</name>
<dbReference type="EMBL" id="FTMD01000001">
    <property type="protein sequence ID" value="SIP87055.1"/>
    <property type="molecule type" value="Genomic_DNA"/>
</dbReference>
<dbReference type="PANTHER" id="PTHR40278:SF2">
    <property type="entry name" value="TYPE IV PILUS INNER MEMBRANE COMPONENT PILN"/>
    <property type="match status" value="1"/>
</dbReference>
<dbReference type="InterPro" id="IPR052534">
    <property type="entry name" value="Extracell_DNA_Util/SecSys_Comp"/>
</dbReference>
<evidence type="ECO:0000256" key="2">
    <source>
        <dbReference type="SAM" id="Phobius"/>
    </source>
</evidence>
<organism evidence="3 4">
    <name type="scientific">Aromatoleum tolulyticum</name>
    <dbReference type="NCBI Taxonomy" id="34027"/>
    <lineage>
        <taxon>Bacteria</taxon>
        <taxon>Pseudomonadati</taxon>
        <taxon>Pseudomonadota</taxon>
        <taxon>Betaproteobacteria</taxon>
        <taxon>Rhodocyclales</taxon>
        <taxon>Rhodocyclaceae</taxon>
        <taxon>Aromatoleum</taxon>
    </lineage>
</organism>
<sequence>MIRINLLPHRELKRRERRQQFYVVSAAMVVAGLLAALVVHTVIAGYVERQERRNDIFKAEITKLDTQIDEIKRLREQIDALLARKQVIESLQTTRAQAVNVMNEFARRVPDGVYLRSIKQTGPKIALLGYSQSNSRVSALMRSLDESPFLANPGLVEIKAASVNKRRVSDFALNIGTEGPKAEGDQGARK</sequence>
<dbReference type="GO" id="GO:0043683">
    <property type="term" value="P:type IV pilus assembly"/>
    <property type="evidence" value="ECO:0007669"/>
    <property type="project" value="TreeGrafter"/>
</dbReference>
<feature type="coiled-coil region" evidence="1">
    <location>
        <begin position="47"/>
        <end position="91"/>
    </location>
</feature>
<dbReference type="PANTHER" id="PTHR40278">
    <property type="entry name" value="DNA UTILIZATION PROTEIN HOFN"/>
    <property type="match status" value="1"/>
</dbReference>
<keyword evidence="2" id="KW-0472">Membrane</keyword>
<dbReference type="Pfam" id="PF05137">
    <property type="entry name" value="PilN"/>
    <property type="match status" value="1"/>
</dbReference>
<dbReference type="OrthoDB" id="5296173at2"/>
<gene>
    <name evidence="3" type="ORF">SAMN05421829_10182</name>
</gene>
<dbReference type="GO" id="GO:0043107">
    <property type="term" value="P:type IV pilus-dependent motility"/>
    <property type="evidence" value="ECO:0007669"/>
    <property type="project" value="TreeGrafter"/>
</dbReference>
<reference evidence="4" key="1">
    <citation type="submission" date="2017-01" db="EMBL/GenBank/DDBJ databases">
        <authorList>
            <person name="Varghese N."/>
            <person name="Submissions S."/>
        </authorList>
    </citation>
    <scope>NUCLEOTIDE SEQUENCE [LARGE SCALE GENOMIC DNA]</scope>
    <source>
        <strain evidence="4">ATCC 51758</strain>
    </source>
</reference>
<dbReference type="AlphaFoldDB" id="A0A1N6N4Q5"/>
<feature type="transmembrane region" description="Helical" evidence="2">
    <location>
        <begin position="21"/>
        <end position="47"/>
    </location>
</feature>
<keyword evidence="4" id="KW-1185">Reference proteome</keyword>
<evidence type="ECO:0000256" key="1">
    <source>
        <dbReference type="SAM" id="Coils"/>
    </source>
</evidence>
<dbReference type="Proteomes" id="UP000186819">
    <property type="component" value="Unassembled WGS sequence"/>
</dbReference>
<keyword evidence="1" id="KW-0175">Coiled coil</keyword>
<keyword evidence="2" id="KW-1133">Transmembrane helix</keyword>
<protein>
    <submittedName>
        <fullName evidence="3">Type IV pilus assembly protein PilN</fullName>
    </submittedName>
</protein>
<evidence type="ECO:0000313" key="3">
    <source>
        <dbReference type="EMBL" id="SIP87055.1"/>
    </source>
</evidence>
<accession>A0A1N6N4Q5</accession>